<feature type="transmembrane region" description="Helical" evidence="1">
    <location>
        <begin position="269"/>
        <end position="292"/>
    </location>
</feature>
<keyword evidence="3" id="KW-1185">Reference proteome</keyword>
<dbReference type="EMBL" id="JBHSOC010000029">
    <property type="protein sequence ID" value="MFC5643265.1"/>
    <property type="molecule type" value="Genomic_DNA"/>
</dbReference>
<dbReference type="RefSeq" id="WP_346143258.1">
    <property type="nucleotide sequence ID" value="NZ_BAAAUA010000012.1"/>
</dbReference>
<name>A0ABW0VD44_9ACTN</name>
<feature type="transmembrane region" description="Helical" evidence="1">
    <location>
        <begin position="438"/>
        <end position="462"/>
    </location>
</feature>
<sequence length="466" mass="47282">MADEYCRITVVGDRRQVDLAVPAGAPITDYVDDLARLVAQEENELMPPAWSLATQLAGPFPPERSLADLGVADGQVLYLRDLLAGELDEPVVLDVAEQVAQASGHVLDRPWTPLARAATALAGGLAWLLAALTVMPRLHTVPLSGVGGAAIAAGVLLPMLAWVARERGWNVPAALRILLALAAVPLFAIAVRSVVTARWAARLTAGADPLTGRTGLAVATLAVGALLGAGLAYAACAGVTTLAVLTGTLVGAVTAVALVLLRADLLQSAGVAAVAAFLLLLAAPGLVGRIVAAAFRPEAGPEGTEDEASQVRAAVRTAMTLLAAVQVVLSLALGCALALLGRSSSPYDCAIALCLGLALLLRAGSAKVTVEVVPGVAAGAAGMLALVLYGPVRLGWPAWTAPLPAAVVAAGLLGYGLRRLMRRDLRTLARPAWFSTAGAVVGALSIPLVLAGFGVFGTLVGLGKHL</sequence>
<feature type="transmembrane region" description="Helical" evidence="1">
    <location>
        <begin position="313"/>
        <end position="339"/>
    </location>
</feature>
<feature type="transmembrane region" description="Helical" evidence="1">
    <location>
        <begin position="242"/>
        <end position="263"/>
    </location>
</feature>
<gene>
    <name evidence="2" type="ORF">ACFPZF_18095</name>
</gene>
<dbReference type="Proteomes" id="UP001596066">
    <property type="component" value="Unassembled WGS sequence"/>
</dbReference>
<evidence type="ECO:0000313" key="2">
    <source>
        <dbReference type="EMBL" id="MFC5643265.1"/>
    </source>
</evidence>
<feature type="transmembrane region" description="Helical" evidence="1">
    <location>
        <begin position="114"/>
        <end position="135"/>
    </location>
</feature>
<comment type="caution">
    <text evidence="2">The sequence shown here is derived from an EMBL/GenBank/DDBJ whole genome shotgun (WGS) entry which is preliminary data.</text>
</comment>
<dbReference type="Pfam" id="PF08817">
    <property type="entry name" value="YukD"/>
    <property type="match status" value="1"/>
</dbReference>
<reference evidence="3" key="1">
    <citation type="journal article" date="2019" name="Int. J. Syst. Evol. Microbiol.">
        <title>The Global Catalogue of Microorganisms (GCM) 10K type strain sequencing project: providing services to taxonomists for standard genome sequencing and annotation.</title>
        <authorList>
            <consortium name="The Broad Institute Genomics Platform"/>
            <consortium name="The Broad Institute Genome Sequencing Center for Infectious Disease"/>
            <person name="Wu L."/>
            <person name="Ma J."/>
        </authorList>
    </citation>
    <scope>NUCLEOTIDE SEQUENCE [LARGE SCALE GENOMIC DNA]</scope>
    <source>
        <strain evidence="3">CGMCC 4.1622</strain>
    </source>
</reference>
<feature type="transmembrane region" description="Helical" evidence="1">
    <location>
        <begin position="141"/>
        <end position="163"/>
    </location>
</feature>
<keyword evidence="1" id="KW-0812">Transmembrane</keyword>
<feature type="transmembrane region" description="Helical" evidence="1">
    <location>
        <begin position="175"/>
        <end position="195"/>
    </location>
</feature>
<feature type="transmembrane region" description="Helical" evidence="1">
    <location>
        <begin position="215"/>
        <end position="235"/>
    </location>
</feature>
<dbReference type="InterPro" id="IPR024962">
    <property type="entry name" value="YukD-like"/>
</dbReference>
<keyword evidence="1" id="KW-1133">Transmembrane helix</keyword>
<evidence type="ECO:0000313" key="3">
    <source>
        <dbReference type="Proteomes" id="UP001596066"/>
    </source>
</evidence>
<feature type="transmembrane region" description="Helical" evidence="1">
    <location>
        <begin position="345"/>
        <end position="361"/>
    </location>
</feature>
<feature type="transmembrane region" description="Helical" evidence="1">
    <location>
        <begin position="396"/>
        <end position="417"/>
    </location>
</feature>
<protein>
    <submittedName>
        <fullName evidence="2">EsaB/YukD family protein</fullName>
    </submittedName>
</protein>
<evidence type="ECO:0000256" key="1">
    <source>
        <dbReference type="SAM" id="Phobius"/>
    </source>
</evidence>
<accession>A0ABW0VD44</accession>
<feature type="transmembrane region" description="Helical" evidence="1">
    <location>
        <begin position="368"/>
        <end position="390"/>
    </location>
</feature>
<keyword evidence="1" id="KW-0472">Membrane</keyword>
<proteinExistence type="predicted"/>
<dbReference type="Gene3D" id="3.10.20.90">
    <property type="entry name" value="Phosphatidylinositol 3-kinase Catalytic Subunit, Chain A, domain 1"/>
    <property type="match status" value="1"/>
</dbReference>
<organism evidence="2 3">
    <name type="scientific">Kitasatospora cinereorecta</name>
    <dbReference type="NCBI Taxonomy" id="285560"/>
    <lineage>
        <taxon>Bacteria</taxon>
        <taxon>Bacillati</taxon>
        <taxon>Actinomycetota</taxon>
        <taxon>Actinomycetes</taxon>
        <taxon>Kitasatosporales</taxon>
        <taxon>Streptomycetaceae</taxon>
        <taxon>Kitasatospora</taxon>
    </lineage>
</organism>